<dbReference type="Proteomes" id="UP000002748">
    <property type="component" value="Unassembled WGS sequence"/>
</dbReference>
<keyword evidence="1 3" id="KW-0853">WD repeat</keyword>
<feature type="compositionally biased region" description="Polar residues" evidence="4">
    <location>
        <begin position="669"/>
        <end position="683"/>
    </location>
</feature>
<dbReference type="InterPro" id="IPR037590">
    <property type="entry name" value="WDR24"/>
</dbReference>
<proteinExistence type="predicted"/>
<dbReference type="PROSITE" id="PS50082">
    <property type="entry name" value="WD_REPEATS_2"/>
    <property type="match status" value="1"/>
</dbReference>
<comment type="caution">
    <text evidence="5">The sequence shown here is derived from an EMBL/GenBank/DDBJ whole genome shotgun (WGS) entry which is preliminary data.</text>
</comment>
<dbReference type="GO" id="GO:0016239">
    <property type="term" value="P:positive regulation of macroautophagy"/>
    <property type="evidence" value="ECO:0007669"/>
    <property type="project" value="TreeGrafter"/>
</dbReference>
<dbReference type="AlphaFoldDB" id="J5QM49"/>
<dbReference type="InterPro" id="IPR036322">
    <property type="entry name" value="WD40_repeat_dom_sf"/>
</dbReference>
<gene>
    <name evidence="5" type="ORF">A1Q1_02969</name>
</gene>
<name>J5QM49_TRIAS</name>
<reference evidence="5 6" key="1">
    <citation type="journal article" date="2012" name="Eukaryot. Cell">
        <title>Draft genome sequence of CBS 2479, the standard type strain of Trichosporon asahii.</title>
        <authorList>
            <person name="Yang R.Y."/>
            <person name="Li H.T."/>
            <person name="Zhu H."/>
            <person name="Zhou G.P."/>
            <person name="Wang M."/>
            <person name="Wang L."/>
        </authorList>
    </citation>
    <scope>NUCLEOTIDE SEQUENCE [LARGE SCALE GENOMIC DNA]</scope>
    <source>
        <strain evidence="6">ATCC 90039 / CBS 2479 / JCM 2466 / KCTC 7840 / NCYC 2677 / UAMH 7654</strain>
    </source>
</reference>
<dbReference type="GO" id="GO:1904263">
    <property type="term" value="P:positive regulation of TORC1 signaling"/>
    <property type="evidence" value="ECO:0007669"/>
    <property type="project" value="TreeGrafter"/>
</dbReference>
<feature type="region of interest" description="Disordered" evidence="4">
    <location>
        <begin position="196"/>
        <end position="216"/>
    </location>
</feature>
<dbReference type="OrthoDB" id="60955at2759"/>
<feature type="region of interest" description="Disordered" evidence="4">
    <location>
        <begin position="820"/>
        <end position="875"/>
    </location>
</feature>
<dbReference type="GO" id="GO:0005774">
    <property type="term" value="C:vacuolar membrane"/>
    <property type="evidence" value="ECO:0007669"/>
    <property type="project" value="TreeGrafter"/>
</dbReference>
<organism evidence="5 6">
    <name type="scientific">Trichosporon asahii var. asahii (strain ATCC 90039 / CBS 2479 / JCM 2466 / KCTC 7840 / NBRC 103889/ NCYC 2677 / UAMH 7654)</name>
    <name type="common">Yeast</name>
    <dbReference type="NCBI Taxonomy" id="1186058"/>
    <lineage>
        <taxon>Eukaryota</taxon>
        <taxon>Fungi</taxon>
        <taxon>Dikarya</taxon>
        <taxon>Basidiomycota</taxon>
        <taxon>Agaricomycotina</taxon>
        <taxon>Tremellomycetes</taxon>
        <taxon>Trichosporonales</taxon>
        <taxon>Trichosporonaceae</taxon>
        <taxon>Trichosporon</taxon>
    </lineage>
</organism>
<dbReference type="PANTHER" id="PTHR46200:SF1">
    <property type="entry name" value="GATOR COMPLEX PROTEIN WDR24"/>
    <property type="match status" value="1"/>
</dbReference>
<evidence type="ECO:0000313" key="5">
    <source>
        <dbReference type="EMBL" id="EJT48053.1"/>
    </source>
</evidence>
<accession>J5QM49</accession>
<feature type="compositionally biased region" description="Basic and acidic residues" evidence="4">
    <location>
        <begin position="779"/>
        <end position="788"/>
    </location>
</feature>
<dbReference type="HOGENOM" id="CLU_007954_0_0_1"/>
<dbReference type="Gene3D" id="2.130.10.10">
    <property type="entry name" value="YVTN repeat-like/Quinoprotein amine dehydrogenase"/>
    <property type="match status" value="1"/>
</dbReference>
<evidence type="ECO:0000256" key="3">
    <source>
        <dbReference type="PROSITE-ProRule" id="PRU00221"/>
    </source>
</evidence>
<dbReference type="VEuPathDB" id="FungiDB:A1Q1_02969"/>
<feature type="region of interest" description="Disordered" evidence="4">
    <location>
        <begin position="1"/>
        <end position="170"/>
    </location>
</feature>
<evidence type="ECO:0000256" key="2">
    <source>
        <dbReference type="ARBA" id="ARBA00022737"/>
    </source>
</evidence>
<dbReference type="GO" id="GO:0005829">
    <property type="term" value="C:cytosol"/>
    <property type="evidence" value="ECO:0007669"/>
    <property type="project" value="TreeGrafter"/>
</dbReference>
<dbReference type="SUPFAM" id="SSF50978">
    <property type="entry name" value="WD40 repeat-like"/>
    <property type="match status" value="1"/>
</dbReference>
<feature type="region of interest" description="Disordered" evidence="4">
    <location>
        <begin position="710"/>
        <end position="739"/>
    </location>
</feature>
<evidence type="ECO:0000256" key="1">
    <source>
        <dbReference type="ARBA" id="ARBA00022574"/>
    </source>
</evidence>
<dbReference type="EMBL" id="ALBS01000215">
    <property type="protein sequence ID" value="EJT48053.1"/>
    <property type="molecule type" value="Genomic_DNA"/>
</dbReference>
<dbReference type="GeneID" id="25986482"/>
<feature type="compositionally biased region" description="Low complexity" evidence="4">
    <location>
        <begin position="824"/>
        <end position="833"/>
    </location>
</feature>
<evidence type="ECO:0000256" key="4">
    <source>
        <dbReference type="SAM" id="MobiDB-lite"/>
    </source>
</evidence>
<dbReference type="KEGG" id="tasa:A1Q1_02969"/>
<dbReference type="InterPro" id="IPR001680">
    <property type="entry name" value="WD40_rpt"/>
</dbReference>
<feature type="compositionally biased region" description="Pro residues" evidence="4">
    <location>
        <begin position="21"/>
        <end position="32"/>
    </location>
</feature>
<dbReference type="InterPro" id="IPR015943">
    <property type="entry name" value="WD40/YVTN_repeat-like_dom_sf"/>
</dbReference>
<dbReference type="SMART" id="SM00320">
    <property type="entry name" value="WD40"/>
    <property type="match status" value="4"/>
</dbReference>
<keyword evidence="2" id="KW-0677">Repeat</keyword>
<feature type="compositionally biased region" description="Low complexity" evidence="4">
    <location>
        <begin position="85"/>
        <end position="124"/>
    </location>
</feature>
<feature type="region of interest" description="Disordered" evidence="4">
    <location>
        <begin position="762"/>
        <end position="792"/>
    </location>
</feature>
<dbReference type="PANTHER" id="PTHR46200">
    <property type="entry name" value="GATOR COMPLEX PROTEIN WDR24"/>
    <property type="match status" value="1"/>
</dbReference>
<feature type="repeat" description="WD" evidence="3">
    <location>
        <begin position="290"/>
        <end position="318"/>
    </location>
</feature>
<feature type="compositionally biased region" description="Polar residues" evidence="4">
    <location>
        <begin position="850"/>
        <end position="862"/>
    </location>
</feature>
<sequence>MNRIATVLYPARDVSPARSSPFPPGPSGPPFPLSINVPNATKSIYDDPRAIRFPSPPPVLLHADSSTPQASPGGTLALPKNGRTSRSASASRSHRNSINSSSNSNEAGSSSFASRTSASRTSSPAPAPIPDRSLRVNLMQAAQPKPSHKSRAGTPAPTGSGRLTSMAKGPPSRFAIDLRVLQITDPEGSIPLAAQATPRKVSGRQPGAPFARGPGGSTVSEVVNLWKGSWSIGKGVNAVDWATGNYDSKVLTATPSGSFLIFDVNRGKLEREVSSGTPRPMNAIKTCKSSAQGHLILTGGTEGQARLWDLRDPDPVSRKYYKHNAPVTALEFCPDDHHQFVVGTEAGGLFRYDYRVPAKAIGKVWGAHGSRAVHDLKWKIGGEDWDQTGQGWMASAGADRTVQIWDMALPWEKGSTPVHTLHTAYPIRYVDWRPVHPTELLVVPFDQTSNPAYDANKPEPSEPVVMDQGEAALEVWDVRRHYISKFALSGCDDIPVAAIWDDEDSLVACYQKGTMIQIDLQSRVVPKTLSLETIPRQVVSWSGKGELAYAIDRFKMGEIPFDDVKPEFASHWQIGHGGTRGKSIADPGYEPAQTTGVLPLPDADDAEFEYMANHYKLEGDSPLQLCRWNREVASLCGRTDEAQAWDLLHGLIDEFAPVKALFNEGIFSQPTDGFTPAQPTSPTGAPDRNHSPDYEAGIPIAPAEEDIVARENGSEESMSSRSSFEEDDASVAPQPKARFLSFNPPEIETVRPSAIRNVSSMVRGGSSGGGSRNPLQKRLTIETPRDDTPTPVADMDYPDPYGIAAALDAWSSGLGSVEPLGRGRITSRSTPHSTRPPSPTRLAKAGGSKPPSNLGSQRPSIDQTKERIQPGQLTRLSHSAYTPEQWDNYRTQRCAGLLDWWQAFITDGEVQVATALFVVGGTVIDFPRKQTLRVLESYLVPMAYLRRFAGLVETQTVGAIEGITQIQYCMKCGKSTGSLEDAPGSRPFWCGHVMVARGADSSREPVRGLWMSCRKCKHGGHQRCMRLYYTDISGDREASTRSAIDAAHGVTNAISQPAEY</sequence>
<dbReference type="RefSeq" id="XP_014179673.1">
    <property type="nucleotide sequence ID" value="XM_014324198.1"/>
</dbReference>
<feature type="region of interest" description="Disordered" evidence="4">
    <location>
        <begin position="669"/>
        <end position="697"/>
    </location>
</feature>
<dbReference type="GO" id="GO:0061700">
    <property type="term" value="C:GATOR2 complex"/>
    <property type="evidence" value="ECO:0007669"/>
    <property type="project" value="TreeGrafter"/>
</dbReference>
<protein>
    <submittedName>
        <fullName evidence="5">Uncharacterized protein</fullName>
    </submittedName>
</protein>
<evidence type="ECO:0000313" key="6">
    <source>
        <dbReference type="Proteomes" id="UP000002748"/>
    </source>
</evidence>